<evidence type="ECO:0000256" key="2">
    <source>
        <dbReference type="ARBA" id="ARBA00023043"/>
    </source>
</evidence>
<evidence type="ECO:0000313" key="6">
    <source>
        <dbReference type="Proteomes" id="UP000315116"/>
    </source>
</evidence>
<dbReference type="InterPro" id="IPR018272">
    <property type="entry name" value="PRANC_domain"/>
</dbReference>
<dbReference type="Pfam" id="PF09372">
    <property type="entry name" value="PRANC"/>
    <property type="match status" value="1"/>
</dbReference>
<evidence type="ECO:0000256" key="1">
    <source>
        <dbReference type="ARBA" id="ARBA00022737"/>
    </source>
</evidence>
<accession>A0A1V0S7M5</accession>
<dbReference type="InterPro" id="IPR036770">
    <property type="entry name" value="Ankyrin_rpt-contain_sf"/>
</dbReference>
<name>A0A1V0S7M5_CNPV</name>
<keyword evidence="1" id="KW-0677">Repeat</keyword>
<dbReference type="SUPFAM" id="SSF48403">
    <property type="entry name" value="Ankyrin repeat"/>
    <property type="match status" value="1"/>
</dbReference>
<reference evidence="5 6" key="1">
    <citation type="journal article" date="2017" name="BMC Genomics">
        <title>Genomic characterization of two novel pathogenic avipoxviruses isolated from pacific shearwaters (Ardenna spp.).</title>
        <authorList>
            <person name="Sarker S."/>
            <person name="Das S."/>
            <person name="Lavers J.L."/>
            <person name="Hutton I."/>
            <person name="Helbig K."/>
            <person name="Imbery J."/>
            <person name="Upton C."/>
            <person name="Raidal S.R."/>
        </authorList>
    </citation>
    <scope>NUCLEOTIDE SEQUENCE [LARGE SCALE GENOMIC DNA]</scope>
    <source>
        <strain evidence="5 6">SWPV-1</strain>
    </source>
</reference>
<dbReference type="SMART" id="SM00248">
    <property type="entry name" value="ANK"/>
    <property type="match status" value="4"/>
</dbReference>
<dbReference type="InterPro" id="IPR002110">
    <property type="entry name" value="Ankyrin_rpt"/>
</dbReference>
<dbReference type="Proteomes" id="UP000315116">
    <property type="component" value="Segment"/>
</dbReference>
<dbReference type="EMBL" id="KX857216">
    <property type="protein sequence ID" value="ARF02630.1"/>
    <property type="molecule type" value="Genomic_DNA"/>
</dbReference>
<dbReference type="Pfam" id="PF12796">
    <property type="entry name" value="Ank_2"/>
    <property type="match status" value="1"/>
</dbReference>
<dbReference type="InterPro" id="IPR051165">
    <property type="entry name" value="Multifunctional_ANK_Repeat"/>
</dbReference>
<dbReference type="PANTHER" id="PTHR24123">
    <property type="entry name" value="ANKYRIN REPEAT-CONTAINING"/>
    <property type="match status" value="1"/>
</dbReference>
<sequence length="528" mass="61798">MCVIIMCIQIKYLYNSMYKSTDDEVIKIIQLFKKKYYDRCYEECTISEVLDFIEEYEIDDDNGAYNKRVFFPVVNLLQAIEARRYNIVKYILDTDNEVDTYVDVYTKFHPLHVITSVPKSSDVLFFIESEDKLDIVEDIETRFETIGIYKSTSIGVIKEVICGKTTFTDDELMELERKTREEEYKIISLLMSKKPNINAMNRSMHTALRNTIINGNLELTKLLLDNGAAKEITYDGIDIFELSTLSKNVDVVREIVNRYGYNYRSNNIMYNACMKGCVEVIKYLIELGFNVNQKCNFGEYPLHAACRAGSLDIVNVLLDNDVNIDQKSNIEDTPLMLACKNQEIVKLLLERGACPYSINRLGRVVIENAIEHNTSFSKYMLVSYIVLQENIYHDIKNELGYMVTNNRIISNYELRHFRISCEKEINKLKSIKLNYRYSLDIFITSDDKKLLSKFINNKVLEYLSATSYPIYYEQLLMSINNAKQLRDKIESFMRIINVQLQNTYWKILPLEIKYRIIYLLDSSYLLTV</sequence>
<keyword evidence="2 3" id="KW-0040">ANK repeat</keyword>
<gene>
    <name evidence="5" type="primary">SWPV1-012</name>
</gene>
<proteinExistence type="predicted"/>
<evidence type="ECO:0000313" key="5">
    <source>
        <dbReference type="EMBL" id="ARF02630.1"/>
    </source>
</evidence>
<protein>
    <submittedName>
        <fullName evidence="5">SWPV1-012</fullName>
    </submittedName>
</protein>
<dbReference type="PROSITE" id="PS50297">
    <property type="entry name" value="ANK_REP_REGION"/>
    <property type="match status" value="1"/>
</dbReference>
<evidence type="ECO:0000259" key="4">
    <source>
        <dbReference type="Pfam" id="PF09372"/>
    </source>
</evidence>
<dbReference type="Gene3D" id="1.25.40.20">
    <property type="entry name" value="Ankyrin repeat-containing domain"/>
    <property type="match status" value="2"/>
</dbReference>
<feature type="repeat" description="ANK" evidence="3">
    <location>
        <begin position="297"/>
        <end position="329"/>
    </location>
</feature>
<dbReference type="PANTHER" id="PTHR24123:SF33">
    <property type="entry name" value="PROTEIN HOS4"/>
    <property type="match status" value="1"/>
</dbReference>
<feature type="domain" description="PRANC" evidence="4">
    <location>
        <begin position="436"/>
        <end position="523"/>
    </location>
</feature>
<organism evidence="5 6">
    <name type="scientific">Shearwaterpox virus</name>
    <dbReference type="NCBI Taxonomy" id="1974596"/>
    <lineage>
        <taxon>Viruses</taxon>
        <taxon>Varidnaviria</taxon>
        <taxon>Bamfordvirae</taxon>
        <taxon>Nucleocytoviricota</taxon>
        <taxon>Pokkesviricetes</taxon>
        <taxon>Chitovirales</taxon>
        <taxon>Poxviridae</taxon>
        <taxon>Chordopoxvirinae</taxon>
        <taxon>Avipoxvirus</taxon>
        <taxon>Avipoxvirus canarypox</taxon>
        <taxon>Canarypox virus</taxon>
    </lineage>
</organism>
<dbReference type="PROSITE" id="PS50088">
    <property type="entry name" value="ANK_REPEAT"/>
    <property type="match status" value="1"/>
</dbReference>
<evidence type="ECO:0000256" key="3">
    <source>
        <dbReference type="PROSITE-ProRule" id="PRU00023"/>
    </source>
</evidence>